<feature type="compositionally biased region" description="Low complexity" evidence="10">
    <location>
        <begin position="20"/>
        <end position="37"/>
    </location>
</feature>
<reference evidence="13" key="1">
    <citation type="journal article" date="2023" name="Commun. Biol.">
        <title>Genome analysis of Parmales, the sister group of diatoms, reveals the evolutionary specialization of diatoms from phago-mixotrophs to photoautotrophs.</title>
        <authorList>
            <person name="Ban H."/>
            <person name="Sato S."/>
            <person name="Yoshikawa S."/>
            <person name="Yamada K."/>
            <person name="Nakamura Y."/>
            <person name="Ichinomiya M."/>
            <person name="Sato N."/>
            <person name="Blanc-Mathieu R."/>
            <person name="Endo H."/>
            <person name="Kuwata A."/>
            <person name="Ogata H."/>
        </authorList>
    </citation>
    <scope>NUCLEOTIDE SEQUENCE [LARGE SCALE GENOMIC DNA]</scope>
    <source>
        <strain evidence="13">NIES 3699</strain>
    </source>
</reference>
<dbReference type="InterPro" id="IPR002562">
    <property type="entry name" value="3'-5'_exonuclease_dom"/>
</dbReference>
<feature type="compositionally biased region" description="Pro residues" evidence="10">
    <location>
        <begin position="38"/>
        <end position="47"/>
    </location>
</feature>
<keyword evidence="7" id="KW-0539">Nucleus</keyword>
<keyword evidence="4" id="KW-0378">Hydrolase</keyword>
<dbReference type="GO" id="GO:0003676">
    <property type="term" value="F:nucleic acid binding"/>
    <property type="evidence" value="ECO:0007669"/>
    <property type="project" value="InterPro"/>
</dbReference>
<evidence type="ECO:0000256" key="1">
    <source>
        <dbReference type="ARBA" id="ARBA00004123"/>
    </source>
</evidence>
<feature type="domain" description="3'-5' exonuclease" evidence="11">
    <location>
        <begin position="56"/>
        <end position="224"/>
    </location>
</feature>
<keyword evidence="5" id="KW-0269">Exonuclease</keyword>
<evidence type="ECO:0000256" key="10">
    <source>
        <dbReference type="SAM" id="MobiDB-lite"/>
    </source>
</evidence>
<dbReference type="GO" id="GO:0046872">
    <property type="term" value="F:metal ion binding"/>
    <property type="evidence" value="ECO:0007669"/>
    <property type="project" value="UniProtKB-KW"/>
</dbReference>
<evidence type="ECO:0000256" key="7">
    <source>
        <dbReference type="ARBA" id="ARBA00023242"/>
    </source>
</evidence>
<evidence type="ECO:0000313" key="12">
    <source>
        <dbReference type="EMBL" id="GMH97951.1"/>
    </source>
</evidence>
<evidence type="ECO:0000256" key="3">
    <source>
        <dbReference type="ARBA" id="ARBA00022723"/>
    </source>
</evidence>
<dbReference type="InterPro" id="IPR036397">
    <property type="entry name" value="RNaseH_sf"/>
</dbReference>
<organism evidence="12 13">
    <name type="scientific">Triparma verrucosa</name>
    <dbReference type="NCBI Taxonomy" id="1606542"/>
    <lineage>
        <taxon>Eukaryota</taxon>
        <taxon>Sar</taxon>
        <taxon>Stramenopiles</taxon>
        <taxon>Ochrophyta</taxon>
        <taxon>Bolidophyceae</taxon>
        <taxon>Parmales</taxon>
        <taxon>Triparmaceae</taxon>
        <taxon>Triparma</taxon>
    </lineage>
</organism>
<dbReference type="Pfam" id="PF01612">
    <property type="entry name" value="DNA_pol_A_exo1"/>
    <property type="match status" value="1"/>
</dbReference>
<keyword evidence="6" id="KW-0460">Magnesium</keyword>
<accession>A0A9W7C0U2</accession>
<dbReference type="PANTHER" id="PTHR13620:SF109">
    <property type="entry name" value="3'-5' EXONUCLEASE"/>
    <property type="match status" value="1"/>
</dbReference>
<evidence type="ECO:0000256" key="2">
    <source>
        <dbReference type="ARBA" id="ARBA00022722"/>
    </source>
</evidence>
<evidence type="ECO:0000256" key="8">
    <source>
        <dbReference type="ARBA" id="ARBA00040531"/>
    </source>
</evidence>
<evidence type="ECO:0000256" key="6">
    <source>
        <dbReference type="ARBA" id="ARBA00022842"/>
    </source>
</evidence>
<evidence type="ECO:0000313" key="13">
    <source>
        <dbReference type="Proteomes" id="UP001165160"/>
    </source>
</evidence>
<sequence length="342" mass="38749">MKRSNKNKYKYKYKYSYNNNNNNNNNSSHFSPFTTTTTPPPGHPDLPPLTITYTNDPKTITNWIARNNDPYLGFDTESVPGGQGYDPSLTSTPSTLQLCSSTTCLLIHLSSLPPSLLPLSLTTLLNSSTPLKIGCAITDDSLSLHAYSPSISLTSRLDLGGLSGSTVRPVGLKNVTKAILDYDIPKNRKIMLSDWSAKLSQSQLEYACRDAWAGYAVFVALKEMYPSIFNDERILEIMEKEINVHELKVRFDERKKAKARIKYLKGEGFTYDSSRVKPFREKLNLNRQPQLPIFKGLDIKWPEKLESGEEFKQEEFDIINGVLEEIKNWDSDEITDVEDIDF</sequence>
<dbReference type="InterPro" id="IPR012337">
    <property type="entry name" value="RNaseH-like_sf"/>
</dbReference>
<name>A0A9W7C0U2_9STRA</name>
<evidence type="ECO:0000256" key="9">
    <source>
        <dbReference type="ARBA" id="ARBA00042761"/>
    </source>
</evidence>
<dbReference type="EMBL" id="BRXX01000209">
    <property type="protein sequence ID" value="GMH97951.1"/>
    <property type="molecule type" value="Genomic_DNA"/>
</dbReference>
<evidence type="ECO:0000256" key="4">
    <source>
        <dbReference type="ARBA" id="ARBA00022801"/>
    </source>
</evidence>
<comment type="caution">
    <text evidence="12">The sequence shown here is derived from an EMBL/GenBank/DDBJ whole genome shotgun (WGS) entry which is preliminary data.</text>
</comment>
<dbReference type="Proteomes" id="UP001165160">
    <property type="component" value="Unassembled WGS sequence"/>
</dbReference>
<dbReference type="GO" id="GO:0006139">
    <property type="term" value="P:nucleobase-containing compound metabolic process"/>
    <property type="evidence" value="ECO:0007669"/>
    <property type="project" value="InterPro"/>
</dbReference>
<keyword evidence="3" id="KW-0479">Metal-binding</keyword>
<evidence type="ECO:0000259" key="11">
    <source>
        <dbReference type="Pfam" id="PF01612"/>
    </source>
</evidence>
<dbReference type="Gene3D" id="3.30.420.10">
    <property type="entry name" value="Ribonuclease H-like superfamily/Ribonuclease H"/>
    <property type="match status" value="1"/>
</dbReference>
<dbReference type="GO" id="GO:0008408">
    <property type="term" value="F:3'-5' exonuclease activity"/>
    <property type="evidence" value="ECO:0007669"/>
    <property type="project" value="InterPro"/>
</dbReference>
<dbReference type="GO" id="GO:0005634">
    <property type="term" value="C:nucleus"/>
    <property type="evidence" value="ECO:0007669"/>
    <property type="project" value="UniProtKB-SubCell"/>
</dbReference>
<comment type="subcellular location">
    <subcellularLocation>
        <location evidence="1">Nucleus</location>
    </subcellularLocation>
</comment>
<protein>
    <recommendedName>
        <fullName evidence="8">3'-5' exonuclease</fullName>
    </recommendedName>
    <alternativeName>
        <fullName evidence="9">Werner Syndrome-like exonuclease</fullName>
    </alternativeName>
</protein>
<keyword evidence="2" id="KW-0540">Nuclease</keyword>
<feature type="region of interest" description="Disordered" evidence="10">
    <location>
        <begin position="20"/>
        <end position="47"/>
    </location>
</feature>
<proteinExistence type="predicted"/>
<evidence type="ECO:0000256" key="5">
    <source>
        <dbReference type="ARBA" id="ARBA00022839"/>
    </source>
</evidence>
<dbReference type="PANTHER" id="PTHR13620">
    <property type="entry name" value="3-5 EXONUCLEASE"/>
    <property type="match status" value="1"/>
</dbReference>
<dbReference type="SUPFAM" id="SSF53098">
    <property type="entry name" value="Ribonuclease H-like"/>
    <property type="match status" value="1"/>
</dbReference>
<keyword evidence="13" id="KW-1185">Reference proteome</keyword>
<dbReference type="AlphaFoldDB" id="A0A9W7C0U2"/>
<dbReference type="InterPro" id="IPR051132">
    <property type="entry name" value="3-5_Exonuclease_domain"/>
</dbReference>
<gene>
    <name evidence="12" type="ORF">TrVE_jg4188</name>
</gene>